<dbReference type="InterPro" id="IPR027417">
    <property type="entry name" value="P-loop_NTPase"/>
</dbReference>
<evidence type="ECO:0000256" key="1">
    <source>
        <dbReference type="ARBA" id="ARBA00022679"/>
    </source>
</evidence>
<evidence type="ECO:0000313" key="4">
    <source>
        <dbReference type="EMBL" id="CAD8722832.1"/>
    </source>
</evidence>
<dbReference type="GO" id="GO:0051999">
    <property type="term" value="P:mannosyl-inositol phosphorylceramide biosynthetic process"/>
    <property type="evidence" value="ECO:0007669"/>
    <property type="project" value="TreeGrafter"/>
</dbReference>
<feature type="compositionally biased region" description="Basic and acidic residues" evidence="2">
    <location>
        <begin position="42"/>
        <end position="58"/>
    </location>
</feature>
<keyword evidence="3" id="KW-1133">Transmembrane helix</keyword>
<dbReference type="InterPro" id="IPR051706">
    <property type="entry name" value="Glycosyltransferase_domain"/>
</dbReference>
<keyword evidence="3" id="KW-0812">Transmembrane</keyword>
<dbReference type="SUPFAM" id="SSF52540">
    <property type="entry name" value="P-loop containing nucleoside triphosphate hydrolases"/>
    <property type="match status" value="1"/>
</dbReference>
<dbReference type="Pfam" id="PF04488">
    <property type="entry name" value="Gly_transf_sug"/>
    <property type="match status" value="1"/>
</dbReference>
<dbReference type="SUPFAM" id="SSF53448">
    <property type="entry name" value="Nucleotide-diphospho-sugar transferases"/>
    <property type="match status" value="1"/>
</dbReference>
<dbReference type="PANTHER" id="PTHR32385:SF15">
    <property type="entry name" value="INOSITOL PHOSPHOCERAMIDE MANNOSYLTRANSFERASE 1"/>
    <property type="match status" value="1"/>
</dbReference>
<accession>A0A7S0T3H8</accession>
<dbReference type="Gene3D" id="3.40.50.300">
    <property type="entry name" value="P-loop containing nucleotide triphosphate hydrolases"/>
    <property type="match status" value="1"/>
</dbReference>
<keyword evidence="3" id="KW-0472">Membrane</keyword>
<proteinExistence type="predicted"/>
<dbReference type="AlphaFoldDB" id="A0A7S0T3H8"/>
<organism evidence="4">
    <name type="scientific">Mantoniella antarctica</name>
    <dbReference type="NCBI Taxonomy" id="81844"/>
    <lineage>
        <taxon>Eukaryota</taxon>
        <taxon>Viridiplantae</taxon>
        <taxon>Chlorophyta</taxon>
        <taxon>Mamiellophyceae</taxon>
        <taxon>Mamiellales</taxon>
        <taxon>Mamiellaceae</taxon>
        <taxon>Mantoniella</taxon>
    </lineage>
</organism>
<dbReference type="InterPro" id="IPR029044">
    <property type="entry name" value="Nucleotide-diphossugar_trans"/>
</dbReference>
<dbReference type="PANTHER" id="PTHR32385">
    <property type="entry name" value="MANNOSYL PHOSPHORYLINOSITOL CERAMIDE SYNTHASE"/>
    <property type="match status" value="1"/>
</dbReference>
<reference evidence="4" key="1">
    <citation type="submission" date="2021-01" db="EMBL/GenBank/DDBJ databases">
        <authorList>
            <person name="Corre E."/>
            <person name="Pelletier E."/>
            <person name="Niang G."/>
            <person name="Scheremetjew M."/>
            <person name="Finn R."/>
            <person name="Kale V."/>
            <person name="Holt S."/>
            <person name="Cochrane G."/>
            <person name="Meng A."/>
            <person name="Brown T."/>
            <person name="Cohen L."/>
        </authorList>
    </citation>
    <scope>NUCLEOTIDE SEQUENCE</scope>
    <source>
        <strain evidence="4">SL-175</strain>
    </source>
</reference>
<evidence type="ECO:0000256" key="3">
    <source>
        <dbReference type="SAM" id="Phobius"/>
    </source>
</evidence>
<sequence length="734" mass="82269">MAASREERATLLPPAEENAGADALEATAHNHRQLGGSEPDAESLRDEREFGECDAHGGAPRDERWRVSRLASAAAAAALALATVIVLANTDAWRGLRGGATAAAALGGGVALEVEPVGHVIWLGSKLPNVKRVFLHRNQELLHEAGWKLKLWRSEDITQQNFPYTYSTIRRALRYHDDSGENVFSMIGDLMKFEILYHFGGLYMDTNIELLRDPTELFTVAASLNKEVFLVADPGGDKRFASAGFMGALKKHSPLFASLIANQQYLNEIPFEEHCVANAWTGPMYLTLKVLHFDSAVILDRDTAYPLLCGQDAKDRCLERVGNDETAGSKVDQAHSVLVKEENGDMWRVKVPCTDMAREYPEATAVDHFSLGKSWINCAPEVKSQKLVDWTLRYVHDPASFIFDFTMDQVRWSTAGNTEKMIARLVKRRQQLLGAGANRAQLIILASTARSGATLVSELLRQAFNADEDTVVWTDESGLHSDIPLYNRFFDLGDLWSETTLAQDWVTKDLKPKLMSFGVRESSFNHVLDKPALFVDEVLRRSASAGFQYVLVKVGWNNDPKDATMAKRVAANLLDAFPHASVVFLERSNILAQFASLTGAQDTGMWMKFADAFNPADVRVTPPPPRVRFDFPRFKRMFDQRHGWITFVHDEMARRRRKYVHLVYEEHLNSLEKQAGTMKTLKDSFGFDINVDPSFLQSSVRLVKSASVPLRERFLNPEAIPELLTRAFPLDEVE</sequence>
<protein>
    <submittedName>
        <fullName evidence="4">Uncharacterized protein</fullName>
    </submittedName>
</protein>
<gene>
    <name evidence="4" type="ORF">MANT1106_LOCUS22048</name>
</gene>
<name>A0A7S0T3H8_9CHLO</name>
<feature type="transmembrane region" description="Helical" evidence="3">
    <location>
        <begin position="70"/>
        <end position="88"/>
    </location>
</feature>
<feature type="region of interest" description="Disordered" evidence="2">
    <location>
        <begin position="1"/>
        <end position="58"/>
    </location>
</feature>
<evidence type="ECO:0000256" key="2">
    <source>
        <dbReference type="SAM" id="MobiDB-lite"/>
    </source>
</evidence>
<dbReference type="GO" id="GO:0000030">
    <property type="term" value="F:mannosyltransferase activity"/>
    <property type="evidence" value="ECO:0007669"/>
    <property type="project" value="TreeGrafter"/>
</dbReference>
<dbReference type="InterPro" id="IPR007577">
    <property type="entry name" value="GlycoTrfase_DXD_sugar-bd_CS"/>
</dbReference>
<dbReference type="EMBL" id="HBFC01037088">
    <property type="protein sequence ID" value="CAD8722832.1"/>
    <property type="molecule type" value="Transcribed_RNA"/>
</dbReference>
<dbReference type="GO" id="GO:0016020">
    <property type="term" value="C:membrane"/>
    <property type="evidence" value="ECO:0007669"/>
    <property type="project" value="GOC"/>
</dbReference>
<keyword evidence="1" id="KW-0808">Transferase</keyword>
<dbReference type="Gene3D" id="3.90.550.20">
    <property type="match status" value="1"/>
</dbReference>